<dbReference type="PANTHER" id="PTHR40074:SF2">
    <property type="entry name" value="O-ACETYLTRANSFERASE WECH"/>
    <property type="match status" value="1"/>
</dbReference>
<feature type="transmembrane region" description="Helical" evidence="7">
    <location>
        <begin position="236"/>
        <end position="258"/>
    </location>
</feature>
<evidence type="ECO:0000313" key="10">
    <source>
        <dbReference type="Proteomes" id="UP000182762"/>
    </source>
</evidence>
<keyword evidence="3" id="KW-1003">Cell membrane</keyword>
<feature type="domain" description="Acyltransferase 3" evidence="8">
    <location>
        <begin position="39"/>
        <end position="348"/>
    </location>
</feature>
<organism evidence="9 10">
    <name type="scientific">Priestia endophytica DSM 13796</name>
    <dbReference type="NCBI Taxonomy" id="1121089"/>
    <lineage>
        <taxon>Bacteria</taxon>
        <taxon>Bacillati</taxon>
        <taxon>Bacillota</taxon>
        <taxon>Bacilli</taxon>
        <taxon>Bacillales</taxon>
        <taxon>Bacillaceae</taxon>
        <taxon>Priestia</taxon>
    </lineage>
</organism>
<evidence type="ECO:0000256" key="5">
    <source>
        <dbReference type="ARBA" id="ARBA00022989"/>
    </source>
</evidence>
<name>A0A1I6BX55_9BACI</name>
<reference evidence="9 10" key="1">
    <citation type="submission" date="2016-10" db="EMBL/GenBank/DDBJ databases">
        <authorList>
            <person name="Varghese N."/>
            <person name="Submissions S."/>
        </authorList>
    </citation>
    <scope>NUCLEOTIDE SEQUENCE [LARGE SCALE GENOMIC DNA]</scope>
    <source>
        <strain evidence="9 10">DSM 13796</strain>
    </source>
</reference>
<feature type="transmembrane region" description="Helical" evidence="7">
    <location>
        <begin position="64"/>
        <end position="84"/>
    </location>
</feature>
<feature type="transmembrane region" description="Helical" evidence="7">
    <location>
        <begin position="204"/>
        <end position="224"/>
    </location>
</feature>
<dbReference type="PANTHER" id="PTHR40074">
    <property type="entry name" value="O-ACETYLTRANSFERASE WECH"/>
    <property type="match status" value="1"/>
</dbReference>
<evidence type="ECO:0000256" key="3">
    <source>
        <dbReference type="ARBA" id="ARBA00022475"/>
    </source>
</evidence>
<evidence type="ECO:0000256" key="7">
    <source>
        <dbReference type="SAM" id="Phobius"/>
    </source>
</evidence>
<comment type="subcellular location">
    <subcellularLocation>
        <location evidence="1">Cell membrane</location>
        <topology evidence="1">Multi-pass membrane protein</topology>
    </subcellularLocation>
</comment>
<feature type="transmembrane region" description="Helical" evidence="7">
    <location>
        <begin position="38"/>
        <end position="58"/>
    </location>
</feature>
<keyword evidence="10" id="KW-1185">Reference proteome</keyword>
<sequence>MHNLRIKPLSVINYNMVNFCGVENDTGGDVKMQVKEIFFIRCISCLSVVMIHVLGITMDSTSSMLMTLLMFSTPAFIFISEFLLSYSYPNGTPKGFLLKRIQFIFLPFLFVAFVDAVMMSSLGDNTTLLSFLQRISANIFLGNFIGYFILIIFQFYLLHIFFHQILQRISAKFVLSIAFLINGGYLTFVTFIDIPSFGPNPIFPISWIPFVGWVFYFCLAYYCGQNYKGFISLLDQYRYIVYGLVALSAFMILNNTYFGFFEVSSKRPDILLYTTSIIFLFFHLFSKVSKVPSIIMTISNYSFSIYLFHVYFLGIGLTILNSFTEVQSSLSLMIIYSFSIVGPMMLSWIFNHFKYGYMFVGKIYKPKQRQRRNTVSM</sequence>
<keyword evidence="9" id="KW-0012">Acyltransferase</keyword>
<feature type="transmembrane region" description="Helical" evidence="7">
    <location>
        <begin position="301"/>
        <end position="323"/>
    </location>
</feature>
<keyword evidence="5 7" id="KW-1133">Transmembrane helix</keyword>
<dbReference type="Proteomes" id="UP000182762">
    <property type="component" value="Unassembled WGS sequence"/>
</dbReference>
<evidence type="ECO:0000256" key="2">
    <source>
        <dbReference type="ARBA" id="ARBA00007400"/>
    </source>
</evidence>
<evidence type="ECO:0000256" key="6">
    <source>
        <dbReference type="ARBA" id="ARBA00023136"/>
    </source>
</evidence>
<evidence type="ECO:0000313" key="9">
    <source>
        <dbReference type="EMBL" id="SFQ85518.1"/>
    </source>
</evidence>
<keyword evidence="9" id="KW-0808">Transferase</keyword>
<dbReference type="GO" id="GO:0016746">
    <property type="term" value="F:acyltransferase activity"/>
    <property type="evidence" value="ECO:0007669"/>
    <property type="project" value="UniProtKB-KW"/>
</dbReference>
<evidence type="ECO:0000259" key="8">
    <source>
        <dbReference type="Pfam" id="PF01757"/>
    </source>
</evidence>
<accession>A0A1I6BX55</accession>
<dbReference type="Pfam" id="PF01757">
    <property type="entry name" value="Acyl_transf_3"/>
    <property type="match status" value="1"/>
</dbReference>
<protein>
    <submittedName>
        <fullName evidence="9">Membrane-bound acyltransferase YfiQ, involved in biofilm formation</fullName>
    </submittedName>
</protein>
<comment type="similarity">
    <text evidence="2">Belongs to the acyltransferase 3 family.</text>
</comment>
<gene>
    <name evidence="9" type="ORF">SAMN02745910_04417</name>
</gene>
<feature type="transmembrane region" description="Helical" evidence="7">
    <location>
        <begin position="270"/>
        <end position="289"/>
    </location>
</feature>
<dbReference type="InterPro" id="IPR002656">
    <property type="entry name" value="Acyl_transf_3_dom"/>
</dbReference>
<feature type="transmembrane region" description="Helical" evidence="7">
    <location>
        <begin position="329"/>
        <end position="350"/>
    </location>
</feature>
<evidence type="ECO:0000256" key="1">
    <source>
        <dbReference type="ARBA" id="ARBA00004651"/>
    </source>
</evidence>
<feature type="transmembrane region" description="Helical" evidence="7">
    <location>
        <begin position="173"/>
        <end position="192"/>
    </location>
</feature>
<evidence type="ECO:0000256" key="4">
    <source>
        <dbReference type="ARBA" id="ARBA00022692"/>
    </source>
</evidence>
<feature type="transmembrane region" description="Helical" evidence="7">
    <location>
        <begin position="135"/>
        <end position="161"/>
    </location>
</feature>
<feature type="transmembrane region" description="Helical" evidence="7">
    <location>
        <begin position="104"/>
        <end position="123"/>
    </location>
</feature>
<keyword evidence="6 7" id="KW-0472">Membrane</keyword>
<dbReference type="EMBL" id="FOXX01000015">
    <property type="protein sequence ID" value="SFQ85518.1"/>
    <property type="molecule type" value="Genomic_DNA"/>
</dbReference>
<keyword evidence="4 7" id="KW-0812">Transmembrane</keyword>
<comment type="caution">
    <text evidence="9">The sequence shown here is derived from an EMBL/GenBank/DDBJ whole genome shotgun (WGS) entry which is preliminary data.</text>
</comment>
<proteinExistence type="inferred from homology"/>